<evidence type="ECO:0000313" key="11">
    <source>
        <dbReference type="Proteomes" id="UP000230646"/>
    </source>
</evidence>
<comment type="caution">
    <text evidence="5">The sequence shown here is derived from an EMBL/GenBank/DDBJ whole genome shotgun (WGS) entry which is preliminary data.</text>
</comment>
<dbReference type="InterPro" id="IPR036291">
    <property type="entry name" value="NAD(P)-bd_dom_sf"/>
</dbReference>
<feature type="domain" description="GFO/IDH/MocA-like oxidoreductase" evidence="4">
    <location>
        <begin position="133"/>
        <end position="249"/>
    </location>
</feature>
<evidence type="ECO:0000256" key="1">
    <source>
        <dbReference type="ARBA" id="ARBA00010928"/>
    </source>
</evidence>
<dbReference type="GO" id="GO:0000166">
    <property type="term" value="F:nucleotide binding"/>
    <property type="evidence" value="ECO:0007669"/>
    <property type="project" value="InterPro"/>
</dbReference>
<dbReference type="RefSeq" id="WP_406608450.1">
    <property type="nucleotide sequence ID" value="NZ_PFKO01000362.1"/>
</dbReference>
<evidence type="ECO:0000259" key="4">
    <source>
        <dbReference type="Pfam" id="PF22725"/>
    </source>
</evidence>
<reference evidence="10 11" key="2">
    <citation type="submission" date="2017-09" db="EMBL/GenBank/DDBJ databases">
        <title>Depth-based differentiation of microbial function through sediment-hosted aquifers and enrichment of novel symbionts in the deep terrestrial subsurface.</title>
        <authorList>
            <person name="Probst A.J."/>
            <person name="Ladd B."/>
            <person name="Jarett J.K."/>
            <person name="Geller-Mcgrath D.E."/>
            <person name="Sieber C.M."/>
            <person name="Emerson J.B."/>
            <person name="Anantharaman K."/>
            <person name="Thomas B.C."/>
            <person name="Malmstrom R."/>
            <person name="Stieglmeier M."/>
            <person name="Klingl A."/>
            <person name="Woyke T."/>
            <person name="Ryan C.M."/>
            <person name="Banfield J.F."/>
        </authorList>
    </citation>
    <scope>NUCLEOTIDE SEQUENCE [LARGE SCALE GENOMIC DNA]</scope>
    <source>
        <strain evidence="7">CG_4_10_14_3_um_filter_34_13</strain>
        <strain evidence="8">CG_4_9_14_3_um_filter_33_16</strain>
    </source>
</reference>
<proteinExistence type="inferred from homology"/>
<dbReference type="InterPro" id="IPR000683">
    <property type="entry name" value="Gfo/Idh/MocA-like_OxRdtase_N"/>
</dbReference>
<dbReference type="Proteomes" id="UP000231493">
    <property type="component" value="Unassembled WGS sequence"/>
</dbReference>
<dbReference type="EMBL" id="MNYY01000048">
    <property type="protein sequence ID" value="OIP72301.1"/>
    <property type="molecule type" value="Genomic_DNA"/>
</dbReference>
<reference evidence="5 9" key="1">
    <citation type="journal article" date="2016" name="Environ. Microbiol.">
        <title>Genomic resolution of a cold subsurface aquifer community provides metabolic insights for novel microbes adapted to high CO concentrations.</title>
        <authorList>
            <person name="Probst A.J."/>
            <person name="Castelle C.J."/>
            <person name="Singh A."/>
            <person name="Brown C.T."/>
            <person name="Anantharaman K."/>
            <person name="Sharon I."/>
            <person name="Hug L.A."/>
            <person name="Burstein D."/>
            <person name="Emerson J.B."/>
            <person name="Thomas B.C."/>
            <person name="Banfield J.F."/>
        </authorList>
    </citation>
    <scope>NUCLEOTIDE SEQUENCE [LARGE SCALE GENOMIC DNA]</scope>
    <source>
        <strain evidence="5">CG2_30_33_13</strain>
    </source>
</reference>
<dbReference type="Gene3D" id="3.40.50.720">
    <property type="entry name" value="NAD(P)-binding Rossmann-like Domain"/>
    <property type="match status" value="1"/>
</dbReference>
<accession>A0A2M8C9P5</accession>
<reference evidence="6" key="3">
    <citation type="submission" date="2017-09" db="EMBL/GenBank/DDBJ databases">
        <title>Depth-based differentiation of microbial function through sediment-hosted aquifers and enrichment of novel symbionts in the deep terrestrial subsurface.</title>
        <authorList>
            <person name="Probst A.J."/>
            <person name="Ladd B."/>
            <person name="Jarett J.K."/>
            <person name="Geller-Mcgrath D.E."/>
            <person name="Sieber C.M.K."/>
            <person name="Emerson J.B."/>
            <person name="Anantharaman K."/>
            <person name="Thomas B.C."/>
            <person name="Malmstrom R."/>
            <person name="Stieglmeier M."/>
            <person name="Klingl A."/>
            <person name="Woyke T."/>
            <person name="Ryan C.M."/>
            <person name="Banfield J.F."/>
        </authorList>
    </citation>
    <scope>NUCLEOTIDE SEQUENCE</scope>
    <source>
        <strain evidence="6">CG_4_8_14_3_um_filter_34_18</strain>
    </source>
</reference>
<dbReference type="SUPFAM" id="SSF51735">
    <property type="entry name" value="NAD(P)-binding Rossmann-fold domains"/>
    <property type="match status" value="1"/>
</dbReference>
<dbReference type="InterPro" id="IPR055170">
    <property type="entry name" value="GFO_IDH_MocA-like_dom"/>
</dbReference>
<dbReference type="GO" id="GO:0016491">
    <property type="term" value="F:oxidoreductase activity"/>
    <property type="evidence" value="ECO:0007669"/>
    <property type="project" value="UniProtKB-KW"/>
</dbReference>
<dbReference type="Proteomes" id="UP000182763">
    <property type="component" value="Unassembled WGS sequence"/>
</dbReference>
<dbReference type="Proteomes" id="UP000230646">
    <property type="component" value="Unassembled WGS sequence"/>
</dbReference>
<name>A0A1J5GHM8_9BACT</name>
<evidence type="ECO:0000313" key="9">
    <source>
        <dbReference type="Proteomes" id="UP000182763"/>
    </source>
</evidence>
<accession>A0A2M7PLI2</accession>
<dbReference type="PANTHER" id="PTHR22604:SF105">
    <property type="entry name" value="TRANS-1,2-DIHYDROBENZENE-1,2-DIOL DEHYDROGENASE"/>
    <property type="match status" value="1"/>
</dbReference>
<evidence type="ECO:0000313" key="10">
    <source>
        <dbReference type="Proteomes" id="UP000228560"/>
    </source>
</evidence>
<keyword evidence="2" id="KW-0560">Oxidoreductase</keyword>
<comment type="similarity">
    <text evidence="1">Belongs to the Gfo/Idh/MocA family.</text>
</comment>
<dbReference type="Gene3D" id="3.30.360.10">
    <property type="entry name" value="Dihydrodipicolinate Reductase, domain 2"/>
    <property type="match status" value="1"/>
</dbReference>
<dbReference type="Pfam" id="PF01408">
    <property type="entry name" value="GFO_IDH_MocA"/>
    <property type="match status" value="1"/>
</dbReference>
<dbReference type="Pfam" id="PF22725">
    <property type="entry name" value="GFO_IDH_MocA_C3"/>
    <property type="match status" value="1"/>
</dbReference>
<accession>A0A1J5GHM8</accession>
<dbReference type="SUPFAM" id="SSF55347">
    <property type="entry name" value="Glyceraldehyde-3-phosphate dehydrogenase-like, C-terminal domain"/>
    <property type="match status" value="1"/>
</dbReference>
<evidence type="ECO:0000313" key="5">
    <source>
        <dbReference type="EMBL" id="OIP72301.1"/>
    </source>
</evidence>
<dbReference type="EMBL" id="PFIP01000085">
    <property type="protein sequence ID" value="PIX34317.1"/>
    <property type="molecule type" value="Genomic_DNA"/>
</dbReference>
<evidence type="ECO:0000313" key="7">
    <source>
        <dbReference type="EMBL" id="PIY31264.1"/>
    </source>
</evidence>
<dbReference type="PANTHER" id="PTHR22604">
    <property type="entry name" value="OXIDOREDUCTASES"/>
    <property type="match status" value="1"/>
</dbReference>
<sequence>MKKIRWGVLSTAKIGTEEVIPAMQLGEYCKFTAIASRQLEKAQAAARRLGLEKAYGSYEELLADPDVDAVYLPLPNHLHVLWAIKALKAGKHVLCEKPLGLNAAEAQELLEVSRKFPRLKVMEAFMYRHHPQWQWAKKRVSEGKIGELRTIQSFFSYHNIDPNNIRNKADIGGGGLMDIGCYCISLSRFIFGAEPRRVCGIREEDPEMKVDRLTSGLLEFASGTSTFTCATQLVPYQRVNIFGTKGRIEIEIPFNAPSDRPCKIWQGDDTRIEEVILEICNQYTIQGDLFSRAVLEDREVPTPLEDAVANMQVIDALVRSARSGSWENFCP</sequence>
<dbReference type="InterPro" id="IPR050984">
    <property type="entry name" value="Gfo/Idh/MocA_domain"/>
</dbReference>
<evidence type="ECO:0000313" key="6">
    <source>
        <dbReference type="EMBL" id="PIX34317.1"/>
    </source>
</evidence>
<dbReference type="Proteomes" id="UP000228560">
    <property type="component" value="Unassembled WGS sequence"/>
</dbReference>
<dbReference type="STRING" id="1805029.AUK42_02310"/>
<accession>A0A2M7K858</accession>
<feature type="domain" description="Gfo/Idh/MocA-like oxidoreductase N-terminal" evidence="3">
    <location>
        <begin position="4"/>
        <end position="115"/>
    </location>
</feature>
<organism evidence="5 9">
    <name type="scientific">Candidatus Infernicultor aquiphilus</name>
    <dbReference type="NCBI Taxonomy" id="1805029"/>
    <lineage>
        <taxon>Bacteria</taxon>
        <taxon>Pseudomonadati</taxon>
        <taxon>Atribacterota</taxon>
        <taxon>Candidatus Phoenicimicrobiia</taxon>
        <taxon>Candidatus Pheonicimicrobiales</taxon>
        <taxon>Candidatus Phoenicimicrobiaceae</taxon>
        <taxon>Candidatus Infernicultor</taxon>
    </lineage>
</organism>
<dbReference type="EMBL" id="PFTV01000181">
    <property type="protein sequence ID" value="PJB55772.1"/>
    <property type="molecule type" value="Genomic_DNA"/>
</dbReference>
<dbReference type="AlphaFoldDB" id="A0A1J5GHM8"/>
<evidence type="ECO:0000259" key="3">
    <source>
        <dbReference type="Pfam" id="PF01408"/>
    </source>
</evidence>
<evidence type="ECO:0000313" key="8">
    <source>
        <dbReference type="EMBL" id="PJB55772.1"/>
    </source>
</evidence>
<gene>
    <name evidence="5" type="ORF">AUK42_02310</name>
    <name evidence="8" type="ORF">CO097_07200</name>
    <name evidence="7" type="ORF">COZ07_09900</name>
    <name evidence="6" type="ORF">COZ58_04410</name>
</gene>
<protein>
    <submittedName>
        <fullName evidence="5">NAD-binding protein</fullName>
    </submittedName>
</protein>
<dbReference type="EMBL" id="PFKO01000362">
    <property type="protein sequence ID" value="PIY31264.1"/>
    <property type="molecule type" value="Genomic_DNA"/>
</dbReference>
<evidence type="ECO:0000256" key="2">
    <source>
        <dbReference type="ARBA" id="ARBA00023002"/>
    </source>
</evidence>